<dbReference type="AlphaFoldDB" id="A0A0B6YHW5"/>
<accession>A0A0B6YHW5</accession>
<dbReference type="EMBL" id="HACG01008884">
    <property type="protein sequence ID" value="CEK55749.1"/>
    <property type="molecule type" value="Transcribed_RNA"/>
</dbReference>
<feature type="compositionally biased region" description="Basic and acidic residues" evidence="1">
    <location>
        <begin position="70"/>
        <end position="129"/>
    </location>
</feature>
<evidence type="ECO:0000313" key="2">
    <source>
        <dbReference type="EMBL" id="CEK55749.1"/>
    </source>
</evidence>
<reference evidence="2" key="1">
    <citation type="submission" date="2014-12" db="EMBL/GenBank/DDBJ databases">
        <title>Insight into the proteome of Arion vulgaris.</title>
        <authorList>
            <person name="Aradska J."/>
            <person name="Bulat T."/>
            <person name="Smidak R."/>
            <person name="Sarate P."/>
            <person name="Gangsoo J."/>
            <person name="Sialana F."/>
            <person name="Bilban M."/>
            <person name="Lubec G."/>
        </authorList>
    </citation>
    <scope>NUCLEOTIDE SEQUENCE</scope>
    <source>
        <tissue evidence="2">Skin</tissue>
    </source>
</reference>
<name>A0A0B6YHW5_9EUPU</name>
<feature type="non-terminal residue" evidence="2">
    <location>
        <position position="186"/>
    </location>
</feature>
<feature type="compositionally biased region" description="Basic and acidic residues" evidence="1">
    <location>
        <begin position="136"/>
        <end position="155"/>
    </location>
</feature>
<evidence type="ECO:0000256" key="1">
    <source>
        <dbReference type="SAM" id="MobiDB-lite"/>
    </source>
</evidence>
<feature type="non-terminal residue" evidence="2">
    <location>
        <position position="1"/>
    </location>
</feature>
<gene>
    <name evidence="2" type="primary">ORF25936</name>
</gene>
<proteinExistence type="predicted"/>
<feature type="compositionally biased region" description="Basic and acidic residues" evidence="1">
    <location>
        <begin position="176"/>
        <end position="186"/>
    </location>
</feature>
<sequence>GQIPDRGRGKDRGSSKYRFHSESRIPETDRRFGSELQHNQDKDRTHLSNRHEVSRDLDRDKVSPSLQKAGHTEDKKQEHNIYRSEQDLRDRHREGQHDRRHEDRDQLDRRRENKERRKDGRGESAERYHRQSPVNGRRDYSDKESYRGSRERLNDMKQQQQHQQQQSGGLDGGQEGEVRSERRGGS</sequence>
<feature type="compositionally biased region" description="Low complexity" evidence="1">
    <location>
        <begin position="158"/>
        <end position="168"/>
    </location>
</feature>
<feature type="region of interest" description="Disordered" evidence="1">
    <location>
        <begin position="1"/>
        <end position="186"/>
    </location>
</feature>
<protein>
    <submittedName>
        <fullName evidence="2">Uncharacterized protein</fullName>
    </submittedName>
</protein>
<feature type="compositionally biased region" description="Basic and acidic residues" evidence="1">
    <location>
        <begin position="1"/>
        <end position="62"/>
    </location>
</feature>
<organism evidence="2">
    <name type="scientific">Arion vulgaris</name>
    <dbReference type="NCBI Taxonomy" id="1028688"/>
    <lineage>
        <taxon>Eukaryota</taxon>
        <taxon>Metazoa</taxon>
        <taxon>Spiralia</taxon>
        <taxon>Lophotrochozoa</taxon>
        <taxon>Mollusca</taxon>
        <taxon>Gastropoda</taxon>
        <taxon>Heterobranchia</taxon>
        <taxon>Euthyneura</taxon>
        <taxon>Panpulmonata</taxon>
        <taxon>Eupulmonata</taxon>
        <taxon>Stylommatophora</taxon>
        <taxon>Helicina</taxon>
        <taxon>Arionoidea</taxon>
        <taxon>Arionidae</taxon>
        <taxon>Arion</taxon>
    </lineage>
</organism>